<evidence type="ECO:0000313" key="1">
    <source>
        <dbReference type="EMBL" id="SVC27576.1"/>
    </source>
</evidence>
<dbReference type="InterPro" id="IPR036291">
    <property type="entry name" value="NAD(P)-bd_dom_sf"/>
</dbReference>
<dbReference type="SUPFAM" id="SSF51735">
    <property type="entry name" value="NAD(P)-binding Rossmann-fold domains"/>
    <property type="match status" value="1"/>
</dbReference>
<reference evidence="1" key="1">
    <citation type="submission" date="2018-05" db="EMBL/GenBank/DDBJ databases">
        <authorList>
            <person name="Lanie J.A."/>
            <person name="Ng W.-L."/>
            <person name="Kazmierczak K.M."/>
            <person name="Andrzejewski T.M."/>
            <person name="Davidsen T.M."/>
            <person name="Wayne K.J."/>
            <person name="Tettelin H."/>
            <person name="Glass J.I."/>
            <person name="Rusch D."/>
            <person name="Podicherti R."/>
            <person name="Tsui H.-C.T."/>
            <person name="Winkler M.E."/>
        </authorList>
    </citation>
    <scope>NUCLEOTIDE SEQUENCE</scope>
</reference>
<sequence>MSSKTAALVMGVGPEEGLGGSLCKRFAKEGMTVFVCGRTHKKVENLCTIINDTSGNAIPIVADVTDEDDVINMMEVISNSNLPLELAVYNAGNNRPESFLDVNPEVFISMWKVLCFGAFLTSQAILKLMIEQQGMTSKQSLFFTGASGSLRGKAGFSSFASGKGGLRMLVQSIAREFGPKGIHVAHIIIDGVIKGDKVVNGFPEYAESLGEDGLLDLEAIAENYWYLHQQHKSAWTQEIDLRPFKETF</sequence>
<dbReference type="InterPro" id="IPR002347">
    <property type="entry name" value="SDR_fam"/>
</dbReference>
<dbReference type="Gene3D" id="3.40.50.720">
    <property type="entry name" value="NAD(P)-binding Rossmann-like Domain"/>
    <property type="match status" value="1"/>
</dbReference>
<dbReference type="PANTHER" id="PTHR43431:SF7">
    <property type="entry name" value="OXIDOREDUCTASE, SHORT CHAIN DEHYDROGENASE_REDUCTASE FAMILY (AFU_ORTHOLOGUE AFUA_5G14000)"/>
    <property type="match status" value="1"/>
</dbReference>
<dbReference type="EMBL" id="UINC01082633">
    <property type="protein sequence ID" value="SVC27576.1"/>
    <property type="molecule type" value="Genomic_DNA"/>
</dbReference>
<evidence type="ECO:0008006" key="2">
    <source>
        <dbReference type="Google" id="ProtNLM"/>
    </source>
</evidence>
<dbReference type="PANTHER" id="PTHR43431">
    <property type="entry name" value="OXIDOREDUCTASE, SHORT CHAIN DEHYDROGENASE/REDUCTASE FAMILY (AFU_ORTHOLOGUE AFUA_5G14000)"/>
    <property type="match status" value="1"/>
</dbReference>
<proteinExistence type="predicted"/>
<accession>A0A382KTA2</accession>
<name>A0A382KTA2_9ZZZZ</name>
<dbReference type="Pfam" id="PF00106">
    <property type="entry name" value="adh_short"/>
    <property type="match status" value="1"/>
</dbReference>
<protein>
    <recommendedName>
        <fullName evidence="2">Glucose 1-dehydrogenase</fullName>
    </recommendedName>
</protein>
<dbReference type="AlphaFoldDB" id="A0A382KTA2"/>
<organism evidence="1">
    <name type="scientific">marine metagenome</name>
    <dbReference type="NCBI Taxonomy" id="408172"/>
    <lineage>
        <taxon>unclassified sequences</taxon>
        <taxon>metagenomes</taxon>
        <taxon>ecological metagenomes</taxon>
    </lineage>
</organism>
<gene>
    <name evidence="1" type="ORF">METZ01_LOCUS280430</name>
</gene>